<name>A0A4Y2EWT5_ARAVE</name>
<comment type="caution">
    <text evidence="2">The sequence shown here is derived from an EMBL/GenBank/DDBJ whole genome shotgun (WGS) entry which is preliminary data.</text>
</comment>
<accession>A0A4Y2EWT5</accession>
<dbReference type="AlphaFoldDB" id="A0A4Y2EWT5"/>
<sequence>MQWSEKADGDTFQLDKGVSTEKEEINERIRKSPQQYDLMEALNVVGQFYSSSDAPVPKFTAFYKLQDYVTQPAIMQAQTVFFGYILIKKNQF</sequence>
<evidence type="ECO:0000313" key="2">
    <source>
        <dbReference type="EMBL" id="GBM33331.1"/>
    </source>
</evidence>
<reference evidence="2 3" key="1">
    <citation type="journal article" date="2019" name="Sci. Rep.">
        <title>Orb-weaving spider Araneus ventricosus genome elucidates the spidroin gene catalogue.</title>
        <authorList>
            <person name="Kono N."/>
            <person name="Nakamura H."/>
            <person name="Ohtoshi R."/>
            <person name="Moran D.A.P."/>
            <person name="Shinohara A."/>
            <person name="Yoshida Y."/>
            <person name="Fujiwara M."/>
            <person name="Mori M."/>
            <person name="Tomita M."/>
            <person name="Arakawa K."/>
        </authorList>
    </citation>
    <scope>NUCLEOTIDE SEQUENCE [LARGE SCALE GENOMIC DNA]</scope>
</reference>
<dbReference type="Proteomes" id="UP000499080">
    <property type="component" value="Unassembled WGS sequence"/>
</dbReference>
<feature type="region of interest" description="Disordered" evidence="1">
    <location>
        <begin position="1"/>
        <end position="29"/>
    </location>
</feature>
<organism evidence="2 3">
    <name type="scientific">Araneus ventricosus</name>
    <name type="common">Orbweaver spider</name>
    <name type="synonym">Epeira ventricosa</name>
    <dbReference type="NCBI Taxonomy" id="182803"/>
    <lineage>
        <taxon>Eukaryota</taxon>
        <taxon>Metazoa</taxon>
        <taxon>Ecdysozoa</taxon>
        <taxon>Arthropoda</taxon>
        <taxon>Chelicerata</taxon>
        <taxon>Arachnida</taxon>
        <taxon>Araneae</taxon>
        <taxon>Araneomorphae</taxon>
        <taxon>Entelegynae</taxon>
        <taxon>Araneoidea</taxon>
        <taxon>Araneidae</taxon>
        <taxon>Araneus</taxon>
    </lineage>
</organism>
<proteinExistence type="predicted"/>
<evidence type="ECO:0000256" key="1">
    <source>
        <dbReference type="SAM" id="MobiDB-lite"/>
    </source>
</evidence>
<keyword evidence="3" id="KW-1185">Reference proteome</keyword>
<protein>
    <submittedName>
        <fullName evidence="2">Uncharacterized protein</fullName>
    </submittedName>
</protein>
<evidence type="ECO:0000313" key="3">
    <source>
        <dbReference type="Proteomes" id="UP000499080"/>
    </source>
</evidence>
<dbReference type="EMBL" id="BGPR01000731">
    <property type="protein sequence ID" value="GBM33331.1"/>
    <property type="molecule type" value="Genomic_DNA"/>
</dbReference>
<gene>
    <name evidence="2" type="ORF">AVEN_194939_1</name>
</gene>
<feature type="compositionally biased region" description="Basic and acidic residues" evidence="1">
    <location>
        <begin position="18"/>
        <end position="29"/>
    </location>
</feature>